<proteinExistence type="predicted"/>
<dbReference type="Proteomes" id="UP001165960">
    <property type="component" value="Unassembled WGS sequence"/>
</dbReference>
<organism evidence="1 2">
    <name type="scientific">Entomophthora muscae</name>
    <dbReference type="NCBI Taxonomy" id="34485"/>
    <lineage>
        <taxon>Eukaryota</taxon>
        <taxon>Fungi</taxon>
        <taxon>Fungi incertae sedis</taxon>
        <taxon>Zoopagomycota</taxon>
        <taxon>Entomophthoromycotina</taxon>
        <taxon>Entomophthoromycetes</taxon>
        <taxon>Entomophthorales</taxon>
        <taxon>Entomophthoraceae</taxon>
        <taxon>Entomophthora</taxon>
    </lineage>
</organism>
<evidence type="ECO:0000313" key="2">
    <source>
        <dbReference type="Proteomes" id="UP001165960"/>
    </source>
</evidence>
<reference evidence="1" key="1">
    <citation type="submission" date="2022-04" db="EMBL/GenBank/DDBJ databases">
        <title>Genome of the entomopathogenic fungus Entomophthora muscae.</title>
        <authorList>
            <person name="Elya C."/>
            <person name="Lovett B.R."/>
            <person name="Lee E."/>
            <person name="Macias A.M."/>
            <person name="Hajek A.E."/>
            <person name="De Bivort B.L."/>
            <person name="Kasson M.T."/>
            <person name="De Fine Licht H.H."/>
            <person name="Stajich J.E."/>
        </authorList>
    </citation>
    <scope>NUCLEOTIDE SEQUENCE</scope>
    <source>
        <strain evidence="1">Berkeley</strain>
    </source>
</reference>
<name>A0ACC2UBG2_9FUNG</name>
<comment type="caution">
    <text evidence="1">The sequence shown here is derived from an EMBL/GenBank/DDBJ whole genome shotgun (WGS) entry which is preliminary data.</text>
</comment>
<gene>
    <name evidence="1" type="ORF">DSO57_1027658</name>
</gene>
<accession>A0ACC2UBG2</accession>
<evidence type="ECO:0000313" key="1">
    <source>
        <dbReference type="EMBL" id="KAJ9084111.1"/>
    </source>
</evidence>
<dbReference type="EMBL" id="QTSX02000880">
    <property type="protein sequence ID" value="KAJ9084111.1"/>
    <property type="molecule type" value="Genomic_DNA"/>
</dbReference>
<sequence>MSDPQSIKKRGDFIILPRPLSLNWGFPEVPFDQSIKYPSFKNKVICRNSSIKYCLRLWCPPLFECIKDVEQLFTIFKDITRLELCQEESSIEVGFATLEARDEAYNKIFYSHVKVIFIKPCEEIPTLIKVSSVPSTLDLKTFQDEFYTGLQSYGRIMAATINRSKYSSKLMSGGAVADIAQKSNSTDNIPSTAFLLSSPSEPFHAIQSTAKPCRYCLRFIPARGCHKCTGQAFSAIRWGD</sequence>
<keyword evidence="2" id="KW-1185">Reference proteome</keyword>
<protein>
    <submittedName>
        <fullName evidence="1">Uncharacterized protein</fullName>
    </submittedName>
</protein>